<dbReference type="InterPro" id="IPR026960">
    <property type="entry name" value="RVT-Znf"/>
</dbReference>
<gene>
    <name evidence="2" type="ORF">M5K25_002463</name>
</gene>
<dbReference type="AlphaFoldDB" id="A0ABD0VMS5"/>
<dbReference type="Pfam" id="PF13966">
    <property type="entry name" value="zf-RVT"/>
    <property type="match status" value="1"/>
</dbReference>
<comment type="caution">
    <text evidence="2">The sequence shown here is derived from an EMBL/GenBank/DDBJ whole genome shotgun (WGS) entry which is preliminary data.</text>
</comment>
<reference evidence="2 3" key="1">
    <citation type="journal article" date="2024" name="Plant Biotechnol. J.">
        <title>Dendrobium thyrsiflorum genome and its molecular insights into genes involved in important horticultural traits.</title>
        <authorList>
            <person name="Chen B."/>
            <person name="Wang J.Y."/>
            <person name="Zheng P.J."/>
            <person name="Li K.L."/>
            <person name="Liang Y.M."/>
            <person name="Chen X.F."/>
            <person name="Zhang C."/>
            <person name="Zhao X."/>
            <person name="He X."/>
            <person name="Zhang G.Q."/>
            <person name="Liu Z.J."/>
            <person name="Xu Q."/>
        </authorList>
    </citation>
    <scope>NUCLEOTIDE SEQUENCE [LARGE SCALE GENOMIC DNA]</scope>
    <source>
        <strain evidence="2">GZMU011</strain>
    </source>
</reference>
<dbReference type="EMBL" id="JANQDX010000003">
    <property type="protein sequence ID" value="KAL0926249.1"/>
    <property type="molecule type" value="Genomic_DNA"/>
</dbReference>
<proteinExistence type="predicted"/>
<evidence type="ECO:0000313" key="3">
    <source>
        <dbReference type="Proteomes" id="UP001552299"/>
    </source>
</evidence>
<keyword evidence="3" id="KW-1185">Reference proteome</keyword>
<dbReference type="PANTHER" id="PTHR47723:SF19">
    <property type="entry name" value="POLYNUCLEOTIDYL TRANSFERASE, RIBONUCLEASE H-LIKE SUPERFAMILY PROTEIN"/>
    <property type="match status" value="1"/>
</dbReference>
<sequence>MYLDEFIVDEKWNEFKLSKFFGKEMVDIIKSVNIHSELQNDQLELLYKYSGKSISALASAKQYEDCDEVKYWTWIRKLKLRPWVELFWWRLNNNVIPSNDFLMYRRLLDCNACPRGCNSVENAEHIIVSCDKLRPVIQVLKLWGFAMPVFYSLNDCNKIMEKLSTTDPFIGNMYCSAVFFSWKSRNKIKHGGNEDGYVFVAANEVNFVVALFTFNLYSKNWGANQLHQLSHSYWHPPPPEWIKVNIDASLLRSNKSGIGGVFRDCKGRFLLAFGFSSFHWDISQLLMLAITSLKKFVQDWKLDAKGRLLGTDVDGCCSGIWKKEGGGYLQQGSDREQGREVHEVYEAFGHEVGVREWFRLCEEEVKKSSWISAEGGEAECGRRKAGACGFLAR</sequence>
<dbReference type="Proteomes" id="UP001552299">
    <property type="component" value="Unassembled WGS sequence"/>
</dbReference>
<protein>
    <recommendedName>
        <fullName evidence="1">Reverse transcriptase zinc-binding domain-containing protein</fullName>
    </recommendedName>
</protein>
<evidence type="ECO:0000259" key="1">
    <source>
        <dbReference type="Pfam" id="PF13966"/>
    </source>
</evidence>
<organism evidence="2 3">
    <name type="scientific">Dendrobium thyrsiflorum</name>
    <name type="common">Pinecone-like raceme dendrobium</name>
    <name type="synonym">Orchid</name>
    <dbReference type="NCBI Taxonomy" id="117978"/>
    <lineage>
        <taxon>Eukaryota</taxon>
        <taxon>Viridiplantae</taxon>
        <taxon>Streptophyta</taxon>
        <taxon>Embryophyta</taxon>
        <taxon>Tracheophyta</taxon>
        <taxon>Spermatophyta</taxon>
        <taxon>Magnoliopsida</taxon>
        <taxon>Liliopsida</taxon>
        <taxon>Asparagales</taxon>
        <taxon>Orchidaceae</taxon>
        <taxon>Epidendroideae</taxon>
        <taxon>Malaxideae</taxon>
        <taxon>Dendrobiinae</taxon>
        <taxon>Dendrobium</taxon>
    </lineage>
</organism>
<accession>A0ABD0VMS5</accession>
<feature type="domain" description="Reverse transcriptase zinc-binding" evidence="1">
    <location>
        <begin position="64"/>
        <end position="132"/>
    </location>
</feature>
<dbReference type="InterPro" id="IPR053151">
    <property type="entry name" value="RNase_H-like"/>
</dbReference>
<dbReference type="PANTHER" id="PTHR47723">
    <property type="entry name" value="OS05G0353850 PROTEIN"/>
    <property type="match status" value="1"/>
</dbReference>
<evidence type="ECO:0000313" key="2">
    <source>
        <dbReference type="EMBL" id="KAL0926249.1"/>
    </source>
</evidence>
<name>A0ABD0VMS5_DENTH</name>